<dbReference type="PANTHER" id="PTHR24221">
    <property type="entry name" value="ATP-BINDING CASSETTE SUB-FAMILY B"/>
    <property type="match status" value="1"/>
</dbReference>
<dbReference type="GO" id="GO:0140359">
    <property type="term" value="F:ABC-type transporter activity"/>
    <property type="evidence" value="ECO:0007669"/>
    <property type="project" value="InterPro"/>
</dbReference>
<dbReference type="GO" id="GO:0016887">
    <property type="term" value="F:ATP hydrolysis activity"/>
    <property type="evidence" value="ECO:0007669"/>
    <property type="project" value="InterPro"/>
</dbReference>
<feature type="transmembrane region" description="Helical" evidence="8">
    <location>
        <begin position="158"/>
        <end position="176"/>
    </location>
</feature>
<dbReference type="SUPFAM" id="SSF52540">
    <property type="entry name" value="P-loop containing nucleoside triphosphate hydrolases"/>
    <property type="match status" value="1"/>
</dbReference>
<dbReference type="EMBL" id="CP017603">
    <property type="protein sequence ID" value="AOY77639.1"/>
    <property type="molecule type" value="Genomic_DNA"/>
</dbReference>
<dbReference type="GO" id="GO:0005524">
    <property type="term" value="F:ATP binding"/>
    <property type="evidence" value="ECO:0007669"/>
    <property type="project" value="UniProtKB-KW"/>
</dbReference>
<dbReference type="Pfam" id="PF00005">
    <property type="entry name" value="ABC_tran"/>
    <property type="match status" value="1"/>
</dbReference>
<feature type="transmembrane region" description="Helical" evidence="8">
    <location>
        <begin position="20"/>
        <end position="40"/>
    </location>
</feature>
<dbReference type="InterPro" id="IPR027417">
    <property type="entry name" value="P-loop_NTPase"/>
</dbReference>
<keyword evidence="7 8" id="KW-0472">Membrane</keyword>
<dbReference type="PANTHER" id="PTHR24221:SF646">
    <property type="entry name" value="HAEMOLYSIN SECRETION ATP-BINDING PROTEIN"/>
    <property type="match status" value="1"/>
</dbReference>
<evidence type="ECO:0000256" key="8">
    <source>
        <dbReference type="SAM" id="Phobius"/>
    </source>
</evidence>
<dbReference type="PROSITE" id="PS00211">
    <property type="entry name" value="ABC_TRANSPORTER_1"/>
    <property type="match status" value="1"/>
</dbReference>
<sequence length="582" mass="64794">MMLHYRLFELTKGIRKRVVLKAIVGISITASYAAQAVLTARATAGIYARREWMDIVIIIVGIIAIIAVRALLLWANEAYAKKASIIVKNTLRQRLYGHLLKLGPGYLERNRTGKLQSTVVSGIEFLEAYLVYYVPHVLVTMIGAGVILGYIFSLNISIGLIILSAFLIALFGPRLWNKLMTKYGWSHWQAFAVLNAQFLDSMQGITTLKAFNASKRRGRELERDSRDLFQQTMNHLKISLLKTGIVGLATTSGSVFAIGLGALFVAKGELLLSQLFILLFLCREAFRPIDELNRYYHQGFMGITASNTIFALLDEVPEVIESKTPISIKSKEALPEILFNKVEFAYDKGLRPALGGVSFRIKSGETVALVGESGSGKSTVVNLLLRFFDPIKGEIIIGGHNIKEYTLEDLRSLMAVVSQETYLFHGTVEDNLRMAKPEATKEEIEKAARTANIHDFIMTLPEGYNTIVGERGVRFSGGERQRMAIARAVLKNAPILLLDEATSSVDTANEKMIQRGLEKLMMNRTTLVIAHRLSTIQNADRILVLKEGKVVEVGSHLELMKLTGTYAKLIHAQQEERCVQYA</sequence>
<dbReference type="InterPro" id="IPR003593">
    <property type="entry name" value="AAA+_ATPase"/>
</dbReference>
<feature type="domain" description="ABC transporter" evidence="9">
    <location>
        <begin position="337"/>
        <end position="572"/>
    </location>
</feature>
<dbReference type="InterPro" id="IPR003439">
    <property type="entry name" value="ABC_transporter-like_ATP-bd"/>
</dbReference>
<dbReference type="Proteomes" id="UP000192478">
    <property type="component" value="Chromosome"/>
</dbReference>
<dbReference type="InterPro" id="IPR036640">
    <property type="entry name" value="ABC1_TM_sf"/>
</dbReference>
<dbReference type="InterPro" id="IPR039421">
    <property type="entry name" value="Type_1_exporter"/>
</dbReference>
<dbReference type="SUPFAM" id="SSF90123">
    <property type="entry name" value="ABC transporter transmembrane region"/>
    <property type="match status" value="1"/>
</dbReference>
<evidence type="ECO:0000313" key="14">
    <source>
        <dbReference type="Proteomes" id="UP000192478"/>
    </source>
</evidence>
<evidence type="ECO:0000313" key="13">
    <source>
        <dbReference type="Proteomes" id="UP000177894"/>
    </source>
</evidence>
<dbReference type="EMBL" id="CP020559">
    <property type="protein sequence ID" value="ARE88222.1"/>
    <property type="molecule type" value="Genomic_DNA"/>
</dbReference>
<evidence type="ECO:0000256" key="3">
    <source>
        <dbReference type="ARBA" id="ARBA00022692"/>
    </source>
</evidence>
<evidence type="ECO:0000256" key="4">
    <source>
        <dbReference type="ARBA" id="ARBA00022741"/>
    </source>
</evidence>
<evidence type="ECO:0000256" key="5">
    <source>
        <dbReference type="ARBA" id="ARBA00022840"/>
    </source>
</evidence>
<keyword evidence="2" id="KW-0813">Transport</keyword>
<dbReference type="EC" id="3.6.3.-" evidence="12"/>
<feature type="transmembrane region" description="Helical" evidence="8">
    <location>
        <begin position="130"/>
        <end position="152"/>
    </location>
</feature>
<dbReference type="GO" id="GO:0034040">
    <property type="term" value="F:ATPase-coupled lipid transmembrane transporter activity"/>
    <property type="evidence" value="ECO:0007669"/>
    <property type="project" value="TreeGrafter"/>
</dbReference>
<evidence type="ECO:0000313" key="12">
    <source>
        <dbReference type="EMBL" id="ARE88222.1"/>
    </source>
</evidence>
<dbReference type="PROSITE" id="PS50893">
    <property type="entry name" value="ABC_TRANSPORTER_2"/>
    <property type="match status" value="1"/>
</dbReference>
<dbReference type="Gene3D" id="1.20.1560.10">
    <property type="entry name" value="ABC transporter type 1, transmembrane domain"/>
    <property type="match status" value="1"/>
</dbReference>
<comment type="subcellular location">
    <subcellularLocation>
        <location evidence="1">Cell membrane</location>
        <topology evidence="1">Multi-pass membrane protein</topology>
    </subcellularLocation>
</comment>
<dbReference type="GO" id="GO:0005886">
    <property type="term" value="C:plasma membrane"/>
    <property type="evidence" value="ECO:0007669"/>
    <property type="project" value="UniProtKB-SubCell"/>
</dbReference>
<feature type="transmembrane region" description="Helical" evidence="8">
    <location>
        <begin position="240"/>
        <end position="264"/>
    </location>
</feature>
<evidence type="ECO:0000256" key="7">
    <source>
        <dbReference type="ARBA" id="ARBA00023136"/>
    </source>
</evidence>
<dbReference type="Pfam" id="PF00664">
    <property type="entry name" value="ABC_membrane"/>
    <property type="match status" value="1"/>
</dbReference>
<dbReference type="CDD" id="cd18561">
    <property type="entry name" value="ABC_6TM_AarD_CydDC_like"/>
    <property type="match status" value="1"/>
</dbReference>
<keyword evidence="12" id="KW-0378">Hydrolase</keyword>
<keyword evidence="6 8" id="KW-1133">Transmembrane helix</keyword>
<name>A0AAC9RM93_9CLOT</name>
<evidence type="ECO:0000313" key="11">
    <source>
        <dbReference type="EMBL" id="AOY77639.1"/>
    </source>
</evidence>
<dbReference type="FunFam" id="3.40.50.300:FF:000287">
    <property type="entry name" value="Multidrug ABC transporter ATP-binding protein"/>
    <property type="match status" value="1"/>
</dbReference>
<keyword evidence="13" id="KW-1185">Reference proteome</keyword>
<dbReference type="InterPro" id="IPR011527">
    <property type="entry name" value="ABC1_TM_dom"/>
</dbReference>
<dbReference type="Gene3D" id="3.40.50.300">
    <property type="entry name" value="P-loop containing nucleotide triphosphate hydrolases"/>
    <property type="match status" value="1"/>
</dbReference>
<feature type="transmembrane region" description="Helical" evidence="8">
    <location>
        <begin position="52"/>
        <end position="75"/>
    </location>
</feature>
<reference evidence="12 14" key="2">
    <citation type="submission" date="2017-03" db="EMBL/GenBank/DDBJ databases">
        <title>Complete sequence of Clostridium formicaceticum DSM 92.</title>
        <authorList>
            <person name="Poehlein A."/>
            <person name="Karl M."/>
            <person name="Bengelsdorf F.R."/>
            <person name="Duerre P."/>
            <person name="Daniel R."/>
        </authorList>
    </citation>
    <scope>NUCLEOTIDE SEQUENCE [LARGE SCALE GENOMIC DNA]</scope>
    <source>
        <strain evidence="12 14">DSM 92</strain>
    </source>
</reference>
<accession>A0AAC9RM93</accession>
<reference evidence="11 13" key="1">
    <citation type="submission" date="2016-10" db="EMBL/GenBank/DDBJ databases">
        <title>Complete Genome Sequence of Acetogen Clostridium formicoaceticum ATCC 27076.</title>
        <authorList>
            <person name="Bao T."/>
            <person name="Cheng C."/>
            <person name="Zhao J."/>
            <person name="Yang S.-T."/>
            <person name="Wang J."/>
            <person name="Wang M."/>
        </authorList>
    </citation>
    <scope>NUCLEOTIDE SEQUENCE [LARGE SCALE GENOMIC DNA]</scope>
    <source>
        <strain evidence="11 13">ATCC 27076</strain>
    </source>
</reference>
<gene>
    <name evidence="11" type="ORF">BJL90_18320</name>
    <name evidence="12" type="ORF">CLFO_26230</name>
</gene>
<evidence type="ECO:0000256" key="2">
    <source>
        <dbReference type="ARBA" id="ARBA00022448"/>
    </source>
</evidence>
<dbReference type="PROSITE" id="PS50929">
    <property type="entry name" value="ABC_TM1F"/>
    <property type="match status" value="1"/>
</dbReference>
<dbReference type="AlphaFoldDB" id="A0AAC9RM93"/>
<dbReference type="RefSeq" id="WP_070971483.1">
    <property type="nucleotide sequence ID" value="NZ_CP017603.1"/>
</dbReference>
<evidence type="ECO:0000259" key="10">
    <source>
        <dbReference type="PROSITE" id="PS50929"/>
    </source>
</evidence>
<evidence type="ECO:0000256" key="6">
    <source>
        <dbReference type="ARBA" id="ARBA00022989"/>
    </source>
</evidence>
<proteinExistence type="predicted"/>
<evidence type="ECO:0000256" key="1">
    <source>
        <dbReference type="ARBA" id="ARBA00004651"/>
    </source>
</evidence>
<keyword evidence="4" id="KW-0547">Nucleotide-binding</keyword>
<dbReference type="InterPro" id="IPR017871">
    <property type="entry name" value="ABC_transporter-like_CS"/>
</dbReference>
<organism evidence="12 14">
    <name type="scientific">Clostridium formicaceticum</name>
    <dbReference type="NCBI Taxonomy" id="1497"/>
    <lineage>
        <taxon>Bacteria</taxon>
        <taxon>Bacillati</taxon>
        <taxon>Bacillota</taxon>
        <taxon>Clostridia</taxon>
        <taxon>Eubacteriales</taxon>
        <taxon>Clostridiaceae</taxon>
        <taxon>Clostridium</taxon>
    </lineage>
</organism>
<dbReference type="SMART" id="SM00382">
    <property type="entry name" value="AAA"/>
    <property type="match status" value="1"/>
</dbReference>
<dbReference type="CDD" id="cd03249">
    <property type="entry name" value="ABC_MTABC3_MDL1_MDL2"/>
    <property type="match status" value="1"/>
</dbReference>
<evidence type="ECO:0000259" key="9">
    <source>
        <dbReference type="PROSITE" id="PS50893"/>
    </source>
</evidence>
<protein>
    <submittedName>
        <fullName evidence="12">Multidrug export ATP-binding/permease protein</fullName>
        <ecNumber evidence="12">3.6.3.-</ecNumber>
    </submittedName>
</protein>
<dbReference type="KEGG" id="cfm:BJL90_18320"/>
<keyword evidence="3 8" id="KW-0812">Transmembrane</keyword>
<feature type="domain" description="ABC transmembrane type-1" evidence="10">
    <location>
        <begin position="22"/>
        <end position="298"/>
    </location>
</feature>
<keyword evidence="5 12" id="KW-0067">ATP-binding</keyword>
<dbReference type="Proteomes" id="UP000177894">
    <property type="component" value="Chromosome"/>
</dbReference>